<accession>A0A423UG31</accession>
<feature type="transmembrane region" description="Helical" evidence="1">
    <location>
        <begin position="82"/>
        <end position="107"/>
    </location>
</feature>
<sequence length="230" mass="24263">MRDIRLFAKGRLLPTAILLAAIDLLLGFTYWDARYPLYVGGQGMPVYIIVPVLIGYISTTLSIVCIAPRVPTVDRLAVGKTAMWSVTAAAAITGIEISAPLIAYWVLAHIPTTMVPNHKAYITGDLRFTDVVPLNTAVFSSASIALYAAVTLCAVGLFGKVSGVLASLVGFIASIGVISMMPHDSLLRGNIRGAETGVAVYAAIALFIFAVSLIVWGISKASAPLNPTTK</sequence>
<feature type="transmembrane region" description="Helical" evidence="1">
    <location>
        <begin position="12"/>
        <end position="31"/>
    </location>
</feature>
<feature type="transmembrane region" description="Helical" evidence="1">
    <location>
        <begin position="46"/>
        <end position="70"/>
    </location>
</feature>
<keyword evidence="1" id="KW-0472">Membrane</keyword>
<evidence type="ECO:0000256" key="1">
    <source>
        <dbReference type="SAM" id="Phobius"/>
    </source>
</evidence>
<comment type="caution">
    <text evidence="2">The sequence shown here is derived from an EMBL/GenBank/DDBJ whole genome shotgun (WGS) entry which is preliminary data.</text>
</comment>
<dbReference type="RefSeq" id="WP_123644345.1">
    <property type="nucleotide sequence ID" value="NZ_JBBMLH010000002.1"/>
</dbReference>
<proteinExistence type="predicted"/>
<feature type="transmembrane region" description="Helical" evidence="1">
    <location>
        <begin position="144"/>
        <end position="177"/>
    </location>
</feature>
<gene>
    <name evidence="2" type="ORF">BMONG18_0211</name>
</gene>
<name>A0A423UG31_9BIFI</name>
<dbReference type="Proteomes" id="UP000285266">
    <property type="component" value="Unassembled WGS sequence"/>
</dbReference>
<reference evidence="2 3" key="1">
    <citation type="submission" date="2018-07" db="EMBL/GenBank/DDBJ databases">
        <title>The role of parmesan cheese in vectoring bovine microbiota.</title>
        <authorList>
            <person name="Lugli G.A."/>
            <person name="Milani C."/>
        </authorList>
    </citation>
    <scope>NUCLEOTIDE SEQUENCE [LARGE SCALE GENOMIC DNA]</scope>
    <source>
        <strain evidence="2 3">BMONG18</strain>
    </source>
</reference>
<protein>
    <submittedName>
        <fullName evidence="2">Uncharacterized protein</fullName>
    </submittedName>
</protein>
<evidence type="ECO:0000313" key="2">
    <source>
        <dbReference type="EMBL" id="ROT87671.1"/>
    </source>
</evidence>
<dbReference type="EMBL" id="QRAJ01000001">
    <property type="protein sequence ID" value="ROT87671.1"/>
    <property type="molecule type" value="Genomic_DNA"/>
</dbReference>
<feature type="transmembrane region" description="Helical" evidence="1">
    <location>
        <begin position="198"/>
        <end position="218"/>
    </location>
</feature>
<dbReference type="AlphaFoldDB" id="A0A423UG31"/>
<evidence type="ECO:0000313" key="3">
    <source>
        <dbReference type="Proteomes" id="UP000285266"/>
    </source>
</evidence>
<keyword evidence="1" id="KW-0812">Transmembrane</keyword>
<keyword evidence="1" id="KW-1133">Transmembrane helix</keyword>
<organism evidence="2 3">
    <name type="scientific">Bifidobacterium mongoliense</name>
    <dbReference type="NCBI Taxonomy" id="518643"/>
    <lineage>
        <taxon>Bacteria</taxon>
        <taxon>Bacillati</taxon>
        <taxon>Actinomycetota</taxon>
        <taxon>Actinomycetes</taxon>
        <taxon>Bifidobacteriales</taxon>
        <taxon>Bifidobacteriaceae</taxon>
        <taxon>Bifidobacterium</taxon>
    </lineage>
</organism>